<name>A0A4R9K0F8_9LEPT</name>
<evidence type="ECO:0000313" key="1">
    <source>
        <dbReference type="EMBL" id="TGL58172.1"/>
    </source>
</evidence>
<keyword evidence="2" id="KW-1185">Reference proteome</keyword>
<dbReference type="Pfam" id="PF09966">
    <property type="entry name" value="DUF2200"/>
    <property type="match status" value="1"/>
</dbReference>
<evidence type="ECO:0000313" key="2">
    <source>
        <dbReference type="Proteomes" id="UP000297693"/>
    </source>
</evidence>
<reference evidence="1" key="1">
    <citation type="journal article" date="2019" name="PLoS Negl. Trop. Dis.">
        <title>Revisiting the worldwide diversity of Leptospira species in the environment.</title>
        <authorList>
            <person name="Vincent A.T."/>
            <person name="Schiettekatte O."/>
            <person name="Bourhy P."/>
            <person name="Veyrier F.J."/>
            <person name="Picardeau M."/>
        </authorList>
    </citation>
    <scope>NUCLEOTIDE SEQUENCE [LARGE SCALE GENOMIC DNA]</scope>
    <source>
        <strain evidence="1">201702476</strain>
    </source>
</reference>
<comment type="caution">
    <text evidence="1">The sequence shown here is derived from an EMBL/GenBank/DDBJ whole genome shotgun (WGS) entry which is preliminary data.</text>
</comment>
<dbReference type="OrthoDB" id="3192540at2"/>
<dbReference type="InterPro" id="IPR014580">
    <property type="entry name" value="UCP033199"/>
</dbReference>
<dbReference type="Gene3D" id="1.10.150.20">
    <property type="entry name" value="5' to 3' exonuclease, C-terminal subdomain"/>
    <property type="match status" value="1"/>
</dbReference>
<dbReference type="RefSeq" id="WP_135624190.1">
    <property type="nucleotide sequence ID" value="NZ_RQGD01000034.1"/>
</dbReference>
<dbReference type="Gene3D" id="1.10.8.290">
    <property type="entry name" value="uncharacterized protein sp1917 domain"/>
    <property type="match status" value="1"/>
</dbReference>
<sequence length="194" mass="21811">MKKSTTTSPHRIYSMSFASVYPLYIAKVERKGGRKADVDTIIKWLTGYTEKSLESQIKKEVSFETFFEKAPKLNPNRKLITGVICGIRVEEIQESLMQEIRYLDKVIDELANGKKMEAILRKASPETVNILKAGFAIPRLGAPAERALAQAGILNMKQVSRYTEKTIASLHGVGPKAIKILQTELKKLDLKFKV</sequence>
<dbReference type="EMBL" id="RQGD01000034">
    <property type="protein sequence ID" value="TGL58172.1"/>
    <property type="molecule type" value="Genomic_DNA"/>
</dbReference>
<protein>
    <submittedName>
        <fullName evidence="1">DUF2200 family protein</fullName>
    </submittedName>
</protein>
<gene>
    <name evidence="1" type="ORF">EHQ58_12390</name>
</gene>
<accession>A0A4R9K0F8</accession>
<proteinExistence type="predicted"/>
<dbReference type="SUPFAM" id="SSF47789">
    <property type="entry name" value="C-terminal domain of RNA polymerase alpha subunit"/>
    <property type="match status" value="1"/>
</dbReference>
<dbReference type="Proteomes" id="UP000297693">
    <property type="component" value="Unassembled WGS sequence"/>
</dbReference>
<dbReference type="AlphaFoldDB" id="A0A4R9K0F8"/>
<dbReference type="InterPro" id="IPR023204">
    <property type="entry name" value="SP1917_dom_sf"/>
</dbReference>
<organism evidence="1 2">
    <name type="scientific">Leptospira ognonensis</name>
    <dbReference type="NCBI Taxonomy" id="2484945"/>
    <lineage>
        <taxon>Bacteria</taxon>
        <taxon>Pseudomonadati</taxon>
        <taxon>Spirochaetota</taxon>
        <taxon>Spirochaetia</taxon>
        <taxon>Leptospirales</taxon>
        <taxon>Leptospiraceae</taxon>
        <taxon>Leptospira</taxon>
    </lineage>
</organism>